<dbReference type="Proteomes" id="UP000541154">
    <property type="component" value="Unassembled WGS sequence"/>
</dbReference>
<dbReference type="AlphaFoldDB" id="A0A5N6FXA4"/>
<reference evidence="1 2" key="1">
    <citation type="submission" date="2019-04" db="EMBL/GenBank/DDBJ databases">
        <title>Aspergillus burnettii sp. nov., novel species from soil in southeast Queensland.</title>
        <authorList>
            <person name="Gilchrist C.L.M."/>
            <person name="Pitt J.I."/>
            <person name="Lange L."/>
            <person name="Lacey H.J."/>
            <person name="Vuong D."/>
            <person name="Midgley D.J."/>
            <person name="Greenfield P."/>
            <person name="Bradbury M."/>
            <person name="Lacey E."/>
            <person name="Busk P.K."/>
            <person name="Pilgaard B."/>
            <person name="Chooi Y.H."/>
            <person name="Piggott A.M."/>
        </authorList>
    </citation>
    <scope>NUCLEOTIDE SEQUENCE [LARGE SCALE GENOMIC DNA]</scope>
    <source>
        <strain evidence="1 2">FRR 5400</strain>
    </source>
</reference>
<name>A0A5N6FXA4_PETAA</name>
<accession>A0A5N6FXA4</accession>
<keyword evidence="2" id="KW-1185">Reference proteome</keyword>
<evidence type="ECO:0000313" key="2">
    <source>
        <dbReference type="Proteomes" id="UP000541154"/>
    </source>
</evidence>
<accession>A0A8H6E9D5</accession>
<evidence type="ECO:0000313" key="1">
    <source>
        <dbReference type="EMBL" id="KAF5863463.1"/>
    </source>
</evidence>
<organism evidence="1 2">
    <name type="scientific">Petromyces alliaceus</name>
    <name type="common">Aspergillus alliaceus</name>
    <dbReference type="NCBI Taxonomy" id="209559"/>
    <lineage>
        <taxon>Eukaryota</taxon>
        <taxon>Fungi</taxon>
        <taxon>Dikarya</taxon>
        <taxon>Ascomycota</taxon>
        <taxon>Pezizomycotina</taxon>
        <taxon>Eurotiomycetes</taxon>
        <taxon>Eurotiomycetidae</taxon>
        <taxon>Eurotiales</taxon>
        <taxon>Aspergillaceae</taxon>
        <taxon>Aspergillus</taxon>
        <taxon>Aspergillus subgen. Circumdati</taxon>
    </lineage>
</organism>
<sequence length="120" mass="12952">MVCNIAQHFRDGALGEDVAVSDPPVALAVENGMPPYLIGIESMDMAPFSASRLPGNDTRSNCRIDETDQLYSTQPTPTLFENLTAGLGKFVLKIQANDETVTNDVLQKEACCIMCGDDDP</sequence>
<comment type="caution">
    <text evidence="1">The sequence shown here is derived from an EMBL/GenBank/DDBJ whole genome shotgun (WGS) entry which is preliminary data.</text>
</comment>
<dbReference type="EMBL" id="SPNV01000051">
    <property type="protein sequence ID" value="KAF5863463.1"/>
    <property type="molecule type" value="Genomic_DNA"/>
</dbReference>
<protein>
    <submittedName>
        <fullName evidence="1">Uncharacterized protein</fullName>
    </submittedName>
</protein>
<gene>
    <name evidence="1" type="ORF">ETB97_010094</name>
</gene>
<proteinExistence type="predicted"/>